<dbReference type="InterPro" id="IPR029063">
    <property type="entry name" value="SAM-dependent_MTases_sf"/>
</dbReference>
<evidence type="ECO:0000256" key="11">
    <source>
        <dbReference type="SAM" id="MobiDB-lite"/>
    </source>
</evidence>
<dbReference type="OrthoDB" id="417697at2759"/>
<dbReference type="SUPFAM" id="SSF53335">
    <property type="entry name" value="S-adenosyl-L-methionine-dependent methyltransferases"/>
    <property type="match status" value="1"/>
</dbReference>
<dbReference type="Proteomes" id="UP000070444">
    <property type="component" value="Unassembled WGS sequence"/>
</dbReference>
<dbReference type="PIRSF" id="PIRSF037755">
    <property type="entry name" value="Mettl2_prd"/>
    <property type="match status" value="1"/>
</dbReference>
<sequence length="318" mass="37282">MTKRRDPTDELNPTAEGENKTETVEFGNRFLTDKDQVFEHNACNRDNVEPSAEHLEHAKNIVLKQAENPVEDSEKVAFDEKANEFWNKFYNNNENKFFKNRNWLNLEFPEIFIGKEGDELEEDFNILELGCGVGNTTFPLLEANPNPKFKVFTTDFSSTAIDVLKQHPLYDNDRCKAFVWDMTATELPEIIEPNSLDCILMIFAFSAVHPKNWKQTIDNLLKMLKPGGQVLFRDYGRFDLAQLRFKKGRYVQDNFYVRGDGTQVYFFTEDELREIFDPSKFTEKQLGVDRRLIVNRAQKVQMHRVWIQGKWIKKADEE</sequence>
<protein>
    <recommendedName>
        <fullName evidence="10">tRNA N(3)-methylcytidine methyltransferase</fullName>
        <ecNumber evidence="10">2.1.1.-</ecNumber>
    </recommendedName>
</protein>
<evidence type="ECO:0000256" key="1">
    <source>
        <dbReference type="ARBA" id="ARBA00004123"/>
    </source>
</evidence>
<dbReference type="GO" id="GO:0005634">
    <property type="term" value="C:nucleus"/>
    <property type="evidence" value="ECO:0007669"/>
    <property type="project" value="UniProtKB-SubCell"/>
</dbReference>
<keyword evidence="5 10" id="KW-0489">Methyltransferase</keyword>
<evidence type="ECO:0000256" key="9">
    <source>
        <dbReference type="ARBA" id="ARBA00050646"/>
    </source>
</evidence>
<keyword evidence="4" id="KW-0963">Cytoplasm</keyword>
<keyword evidence="7" id="KW-0819">tRNA processing</keyword>
<comment type="subcellular location">
    <subcellularLocation>
        <location evidence="2">Cytoplasm</location>
    </subcellularLocation>
    <subcellularLocation>
        <location evidence="1">Nucleus</location>
    </subcellularLocation>
</comment>
<dbReference type="GO" id="GO:0106217">
    <property type="term" value="P:tRNA C3-cytosine methylation"/>
    <property type="evidence" value="ECO:0007669"/>
    <property type="project" value="EnsemblFungi"/>
</dbReference>
<feature type="region of interest" description="Disordered" evidence="11">
    <location>
        <begin position="1"/>
        <end position="24"/>
    </location>
</feature>
<keyword evidence="14" id="KW-1185">Reference proteome</keyword>
<dbReference type="PANTHER" id="PTHR22809:SF11">
    <property type="entry name" value="TRNA N(3)-METHYLCYTIDINE METHYLTRANSFERASE METTL2"/>
    <property type="match status" value="1"/>
</dbReference>
<dbReference type="GO" id="GO:0052735">
    <property type="term" value="F:tRNA (cytidine-3-)-methyltransferase activity"/>
    <property type="evidence" value="ECO:0007669"/>
    <property type="project" value="EnsemblFungi"/>
</dbReference>
<evidence type="ECO:0000259" key="12">
    <source>
        <dbReference type="Pfam" id="PF08242"/>
    </source>
</evidence>
<keyword evidence="8" id="KW-0539">Nucleus</keyword>
<keyword evidence="6 10" id="KW-0808">Transferase</keyword>
<evidence type="ECO:0000256" key="7">
    <source>
        <dbReference type="ARBA" id="ARBA00022694"/>
    </source>
</evidence>
<evidence type="ECO:0000256" key="4">
    <source>
        <dbReference type="ARBA" id="ARBA00022490"/>
    </source>
</evidence>
<comment type="similarity">
    <text evidence="3 10">Belongs to the methyltransferase superfamily. METL family.</text>
</comment>
<comment type="function">
    <text evidence="10">S-adenosyl-L-methionine-dependent methyltransferase.</text>
</comment>
<comment type="catalytic activity">
    <reaction evidence="9">
        <text>cytidine(32) in tRNA(Ser) + S-adenosyl-L-methionine = N(3)-methylcytidine(32) in tRNA(Ser) + S-adenosyl-L-homocysteine + H(+)</text>
        <dbReference type="Rhea" id="RHEA:50956"/>
        <dbReference type="Rhea" id="RHEA-COMP:12849"/>
        <dbReference type="Rhea" id="RHEA-COMP:12851"/>
        <dbReference type="ChEBI" id="CHEBI:15378"/>
        <dbReference type="ChEBI" id="CHEBI:57856"/>
        <dbReference type="ChEBI" id="CHEBI:59789"/>
        <dbReference type="ChEBI" id="CHEBI:74894"/>
        <dbReference type="ChEBI" id="CHEBI:82748"/>
    </reaction>
    <physiologicalReaction direction="left-to-right" evidence="9">
        <dbReference type="Rhea" id="RHEA:50957"/>
    </physiologicalReaction>
</comment>
<evidence type="ECO:0000256" key="8">
    <source>
        <dbReference type="ARBA" id="ARBA00023242"/>
    </source>
</evidence>
<dbReference type="FunFam" id="3.40.50.150:FF:000279">
    <property type="entry name" value="Methyltransferase-like protein"/>
    <property type="match status" value="1"/>
</dbReference>
<dbReference type="EC" id="2.1.1.-" evidence="10"/>
<evidence type="ECO:0000256" key="5">
    <source>
        <dbReference type="ARBA" id="ARBA00022603"/>
    </source>
</evidence>
<name>A0A137P0C9_CONC2</name>
<dbReference type="STRING" id="796925.A0A137P0C9"/>
<dbReference type="OMA" id="PAKYWDI"/>
<dbReference type="GO" id="GO:0005737">
    <property type="term" value="C:cytoplasm"/>
    <property type="evidence" value="ECO:0007669"/>
    <property type="project" value="UniProtKB-SubCell"/>
</dbReference>
<dbReference type="Gene3D" id="3.40.50.150">
    <property type="entry name" value="Vaccinia Virus protein VP39"/>
    <property type="match status" value="1"/>
</dbReference>
<dbReference type="PANTHER" id="PTHR22809">
    <property type="entry name" value="METHYLTRANSFERASE-RELATED"/>
    <property type="match status" value="1"/>
</dbReference>
<evidence type="ECO:0000313" key="14">
    <source>
        <dbReference type="Proteomes" id="UP000070444"/>
    </source>
</evidence>
<reference evidence="13 14" key="1">
    <citation type="journal article" date="2015" name="Genome Biol. Evol.">
        <title>Phylogenomic analyses indicate that early fungi evolved digesting cell walls of algal ancestors of land plants.</title>
        <authorList>
            <person name="Chang Y."/>
            <person name="Wang S."/>
            <person name="Sekimoto S."/>
            <person name="Aerts A.L."/>
            <person name="Choi C."/>
            <person name="Clum A."/>
            <person name="LaButti K.M."/>
            <person name="Lindquist E.A."/>
            <person name="Yee Ngan C."/>
            <person name="Ohm R.A."/>
            <person name="Salamov A.A."/>
            <person name="Grigoriev I.V."/>
            <person name="Spatafora J.W."/>
            <person name="Berbee M.L."/>
        </authorList>
    </citation>
    <scope>NUCLEOTIDE SEQUENCE [LARGE SCALE GENOMIC DNA]</scope>
    <source>
        <strain evidence="13 14">NRRL 28638</strain>
    </source>
</reference>
<dbReference type="Pfam" id="PF08242">
    <property type="entry name" value="Methyltransf_12"/>
    <property type="match status" value="1"/>
</dbReference>
<accession>A0A137P0C9</accession>
<evidence type="ECO:0000256" key="2">
    <source>
        <dbReference type="ARBA" id="ARBA00004496"/>
    </source>
</evidence>
<dbReference type="InterPro" id="IPR026113">
    <property type="entry name" value="METTL2/6/8-like"/>
</dbReference>
<gene>
    <name evidence="13" type="ORF">CONCODRAFT_72316</name>
</gene>
<organism evidence="13 14">
    <name type="scientific">Conidiobolus coronatus (strain ATCC 28846 / CBS 209.66 / NRRL 28638)</name>
    <name type="common">Delacroixia coronata</name>
    <dbReference type="NCBI Taxonomy" id="796925"/>
    <lineage>
        <taxon>Eukaryota</taxon>
        <taxon>Fungi</taxon>
        <taxon>Fungi incertae sedis</taxon>
        <taxon>Zoopagomycota</taxon>
        <taxon>Entomophthoromycotina</taxon>
        <taxon>Entomophthoromycetes</taxon>
        <taxon>Entomophthorales</taxon>
        <taxon>Ancylistaceae</taxon>
        <taxon>Conidiobolus</taxon>
    </lineage>
</organism>
<evidence type="ECO:0000256" key="3">
    <source>
        <dbReference type="ARBA" id="ARBA00009725"/>
    </source>
</evidence>
<evidence type="ECO:0000313" key="13">
    <source>
        <dbReference type="EMBL" id="KXN68319.1"/>
    </source>
</evidence>
<dbReference type="EMBL" id="KQ964582">
    <property type="protein sequence ID" value="KXN68319.1"/>
    <property type="molecule type" value="Genomic_DNA"/>
</dbReference>
<dbReference type="InterPro" id="IPR013217">
    <property type="entry name" value="Methyltransf_12"/>
</dbReference>
<dbReference type="AlphaFoldDB" id="A0A137P0C9"/>
<evidence type="ECO:0000256" key="6">
    <source>
        <dbReference type="ARBA" id="ARBA00022679"/>
    </source>
</evidence>
<proteinExistence type="inferred from homology"/>
<evidence type="ECO:0000256" key="10">
    <source>
        <dbReference type="PIRNR" id="PIRNR037755"/>
    </source>
</evidence>
<feature type="domain" description="Methyltransferase type 12" evidence="12">
    <location>
        <begin position="127"/>
        <end position="229"/>
    </location>
</feature>
<dbReference type="CDD" id="cd02440">
    <property type="entry name" value="AdoMet_MTases"/>
    <property type="match status" value="1"/>
</dbReference>